<dbReference type="InterPro" id="IPR036249">
    <property type="entry name" value="Thioredoxin-like_sf"/>
</dbReference>
<accession>A0A0G0M3I3</accession>
<sequence length="128" mass="14358">MKKIITLAIALLIFFGIFKLLSQAPSTGTTTDDQADMILYWGVDCPHCENVKKYITDNNLDSKLKINQKEVYYNQQNQNEMLSRAQKCNLDTSNGMGVPFAFFTSDSTCVLGDQPIIDRLDKLSAITP</sequence>
<dbReference type="AlphaFoldDB" id="A0A0G0M3I3"/>
<dbReference type="STRING" id="1618490.US90_C0026G0003"/>
<dbReference type="PROSITE" id="PS00195">
    <property type="entry name" value="GLUTAREDOXIN_1"/>
    <property type="match status" value="1"/>
</dbReference>
<dbReference type="InterPro" id="IPR011767">
    <property type="entry name" value="GLR_AS"/>
</dbReference>
<dbReference type="SUPFAM" id="SSF52833">
    <property type="entry name" value="Thioredoxin-like"/>
    <property type="match status" value="1"/>
</dbReference>
<protein>
    <recommendedName>
        <fullName evidence="3">Glutaredoxin domain-containing protein</fullName>
    </recommendedName>
</protein>
<name>A0A0G0M3I3_9BACT</name>
<proteinExistence type="predicted"/>
<reference evidence="1 2" key="1">
    <citation type="journal article" date="2015" name="Nature">
        <title>rRNA introns, odd ribosomes, and small enigmatic genomes across a large radiation of phyla.</title>
        <authorList>
            <person name="Brown C.T."/>
            <person name="Hug L.A."/>
            <person name="Thomas B.C."/>
            <person name="Sharon I."/>
            <person name="Castelle C.J."/>
            <person name="Singh A."/>
            <person name="Wilkins M.J."/>
            <person name="Williams K.H."/>
            <person name="Banfield J.F."/>
        </authorList>
    </citation>
    <scope>NUCLEOTIDE SEQUENCE [LARGE SCALE GENOMIC DNA]</scope>
</reference>
<comment type="caution">
    <text evidence="1">The sequence shown here is derived from an EMBL/GenBank/DDBJ whole genome shotgun (WGS) entry which is preliminary data.</text>
</comment>
<gene>
    <name evidence="1" type="ORF">US90_C0026G0003</name>
</gene>
<evidence type="ECO:0000313" key="1">
    <source>
        <dbReference type="EMBL" id="KKQ68179.1"/>
    </source>
</evidence>
<dbReference type="Proteomes" id="UP000034406">
    <property type="component" value="Unassembled WGS sequence"/>
</dbReference>
<organism evidence="1 2">
    <name type="scientific">Candidatus Shapirobacteria bacterium GW2011_GWE2_38_30</name>
    <dbReference type="NCBI Taxonomy" id="1618490"/>
    <lineage>
        <taxon>Bacteria</taxon>
        <taxon>Candidatus Shapironibacteriota</taxon>
    </lineage>
</organism>
<evidence type="ECO:0000313" key="2">
    <source>
        <dbReference type="Proteomes" id="UP000034406"/>
    </source>
</evidence>
<evidence type="ECO:0008006" key="3">
    <source>
        <dbReference type="Google" id="ProtNLM"/>
    </source>
</evidence>
<dbReference type="Gene3D" id="3.40.30.10">
    <property type="entry name" value="Glutaredoxin"/>
    <property type="match status" value="1"/>
</dbReference>
<dbReference type="EMBL" id="LBUT01000026">
    <property type="protein sequence ID" value="KKQ68179.1"/>
    <property type="molecule type" value="Genomic_DNA"/>
</dbReference>